<protein>
    <recommendedName>
        <fullName evidence="2">Prolyl 4-hydroxylase alpha subunit Fe(2+) 2OG dioxygenase domain-containing protein</fullName>
    </recommendedName>
</protein>
<evidence type="ECO:0000256" key="1">
    <source>
        <dbReference type="SAM" id="MobiDB-lite"/>
    </source>
</evidence>
<dbReference type="InterPro" id="IPR044862">
    <property type="entry name" value="Pro_4_hyd_alph_FE2OG_OXY"/>
</dbReference>
<dbReference type="VEuPathDB" id="FungiDB:MCYG_00021"/>
<reference evidence="4" key="1">
    <citation type="journal article" date="2012" name="MBio">
        <title>Comparative genome analysis of Trichophyton rubrum and related dermatophytes reveals candidate genes involved in infection.</title>
        <authorList>
            <person name="Martinez D.A."/>
            <person name="Oliver B.G."/>
            <person name="Graeser Y."/>
            <person name="Goldberg J.M."/>
            <person name="Li W."/>
            <person name="Martinez-Rossi N.M."/>
            <person name="Monod M."/>
            <person name="Shelest E."/>
            <person name="Barton R.C."/>
            <person name="Birch E."/>
            <person name="Brakhage A.A."/>
            <person name="Chen Z."/>
            <person name="Gurr S.J."/>
            <person name="Heiman D."/>
            <person name="Heitman J."/>
            <person name="Kosti I."/>
            <person name="Rossi A."/>
            <person name="Saif S."/>
            <person name="Samalova M."/>
            <person name="Saunders C.W."/>
            <person name="Shea T."/>
            <person name="Summerbell R.C."/>
            <person name="Xu J."/>
            <person name="Young S."/>
            <person name="Zeng Q."/>
            <person name="Birren B.W."/>
            <person name="Cuomo C.A."/>
            <person name="White T.C."/>
        </authorList>
    </citation>
    <scope>NUCLEOTIDE SEQUENCE [LARGE SCALE GENOMIC DNA]</scope>
    <source>
        <strain evidence="4">ATCC MYA-4605 / CBS 113480</strain>
    </source>
</reference>
<dbReference type="RefSeq" id="XP_002849917.1">
    <property type="nucleotide sequence ID" value="XM_002849871.1"/>
</dbReference>
<evidence type="ECO:0000313" key="3">
    <source>
        <dbReference type="EMBL" id="EEQ27133.1"/>
    </source>
</evidence>
<gene>
    <name evidence="3" type="ORF">MCYG_00021</name>
</gene>
<dbReference type="Gene3D" id="2.60.120.620">
    <property type="entry name" value="q2cbj1_9rhob like domain"/>
    <property type="match status" value="1"/>
</dbReference>
<dbReference type="eggNOG" id="ENOG502QWAB">
    <property type="taxonomic scope" value="Eukaryota"/>
</dbReference>
<name>C5FBE9_ARTOC</name>
<dbReference type="Proteomes" id="UP000002035">
    <property type="component" value="Unassembled WGS sequence"/>
</dbReference>
<evidence type="ECO:0000259" key="2">
    <source>
        <dbReference type="Pfam" id="PF13640"/>
    </source>
</evidence>
<dbReference type="PANTHER" id="PTHR33099:SF7">
    <property type="entry name" value="MYND-TYPE DOMAIN-CONTAINING PROTEIN"/>
    <property type="match status" value="1"/>
</dbReference>
<feature type="region of interest" description="Disordered" evidence="1">
    <location>
        <begin position="878"/>
        <end position="904"/>
    </location>
</feature>
<dbReference type="EMBL" id="DS995701">
    <property type="protein sequence ID" value="EEQ27133.1"/>
    <property type="molecule type" value="Genomic_DNA"/>
</dbReference>
<proteinExistence type="predicted"/>
<dbReference type="Pfam" id="PF13640">
    <property type="entry name" value="2OG-FeII_Oxy_3"/>
    <property type="match status" value="1"/>
</dbReference>
<dbReference type="HOGENOM" id="CLU_007520_1_2_1"/>
<keyword evidence="4" id="KW-1185">Reference proteome</keyword>
<feature type="region of interest" description="Disordered" evidence="1">
    <location>
        <begin position="1"/>
        <end position="23"/>
    </location>
</feature>
<evidence type="ECO:0000313" key="4">
    <source>
        <dbReference type="Proteomes" id="UP000002035"/>
    </source>
</evidence>
<accession>C5FBE9</accession>
<sequence length="910" mass="101066">MSDEWTSDLVEGEESEESEEDTVETVEIKGAIDKALRSIDTNGDFAYFHSINRSLNPSLHINGLGRVVDLPLSPEDAKAVVDLCHRSPFGKGAETLVDTSVRKCWELNVADFDLKAPGWGNYMKKVVADVSKGLGIAHQADSIRADPYKLLLYEEGAFFLSHQDSPKADGMFATLVVCLPTKHEGGEIILKHDDKSLVFKTSTTSRAGFSYAAWYSDVFHEVQPITAGYRLVLTYNLIHEGSSDVPKAPTSKTTPLVNALKLWKSRVEADGPDLLLYKLSHMYTDSSLSFQRMKGKDHQRMAELQAACQELGFRLYLGNVERTVTGSCDEYPNTEGYYEIEELIHDITSMKKVVDLQGNVISTKIPVKNIEYIQSRVLRGAPTDEDFSGYTGNEGTSVAHFYRNTSREEFTQLAKLTLHHNEAYYKINAASKGSWFRSSEFRNKFSDPILSILARGLHKIGDSKLFDNSIQLHSTFIDPDVYPCIAENLAGREYPAVKKFLDNIIRKAEGEPIKQATAVDDLVSACLALPDDKRPAEWDDLLNWKKAKLLSILPKFRGGDKAEGDPIVRIIELYPAIDKLKETLKLRKQVAGCGVVASYLSVLGDSFLKGKLVLEGFSSFYQSAITDLMEDFDLGQGTIDKRVSYSGPVRVCLELDRSAVDSHDLIKVYRNCQSLDISTSILHVGILRAVRNCKTLNLAFTEILVPFLRYIVLNPQIPPDREDRSPETSFVLRLILEYLLIFVKPRNQATSSWARPANSACSCGDCRELNAFLTSSVQESLELKISSGRRAHIHQKLNNDPTISHETRRVGSPFTLVITKLGNPATMWKSRAVDAVKNINNIGSASEVEALVGSSAYKSLMALDIVIKGGSVDDYVGSADTSGRKRSATSELNPGEGPSRRQFEVIDLTK</sequence>
<dbReference type="OrthoDB" id="27483at2759"/>
<dbReference type="GeneID" id="9223289"/>
<dbReference type="PANTHER" id="PTHR33099">
    <property type="entry name" value="FE2OG DIOXYGENASE DOMAIN-CONTAINING PROTEIN"/>
    <property type="match status" value="1"/>
</dbReference>
<organism evidence="3 4">
    <name type="scientific">Arthroderma otae (strain ATCC MYA-4605 / CBS 113480)</name>
    <name type="common">Microsporum canis</name>
    <dbReference type="NCBI Taxonomy" id="554155"/>
    <lineage>
        <taxon>Eukaryota</taxon>
        <taxon>Fungi</taxon>
        <taxon>Dikarya</taxon>
        <taxon>Ascomycota</taxon>
        <taxon>Pezizomycotina</taxon>
        <taxon>Eurotiomycetes</taxon>
        <taxon>Eurotiomycetidae</taxon>
        <taxon>Onygenales</taxon>
        <taxon>Arthrodermataceae</taxon>
        <taxon>Microsporum</taxon>
    </lineage>
</organism>
<feature type="domain" description="Prolyl 4-hydroxylase alpha subunit Fe(2+) 2OG dioxygenase" evidence="2">
    <location>
        <begin position="149"/>
        <end position="236"/>
    </location>
</feature>
<dbReference type="AlphaFoldDB" id="C5FBE9"/>